<evidence type="ECO:0000259" key="1">
    <source>
        <dbReference type="Pfam" id="PF26555"/>
    </source>
</evidence>
<accession>A0A1V0N2Q1</accession>
<gene>
    <name evidence="3" type="ORF">FAD_0454</name>
</gene>
<dbReference type="InterPro" id="IPR058836">
    <property type="entry name" value="DUF8183_C"/>
</dbReference>
<name>A0A1V0N2Q1_9ARCH</name>
<dbReference type="Pfam" id="PF26556">
    <property type="entry name" value="DUF8183"/>
    <property type="match status" value="1"/>
</dbReference>
<protein>
    <submittedName>
        <fullName evidence="3">Uncharacterized protein</fullName>
    </submittedName>
</protein>
<dbReference type="OrthoDB" id="91412at2157"/>
<dbReference type="STRING" id="74969.FAD_0454"/>
<dbReference type="GeneID" id="31675963"/>
<dbReference type="Pfam" id="PF26555">
    <property type="entry name" value="HTH_78"/>
    <property type="match status" value="1"/>
</dbReference>
<reference evidence="3 4" key="1">
    <citation type="submission" date="2011-10" db="EMBL/GenBank/DDBJ databases">
        <title>Metabolic and evolutionary patterns in the extreme acidophile Ferroplasma acidiphilum.</title>
        <authorList>
            <person name="Golyshina O.V."/>
            <person name="Kozyavkin S.A."/>
            <person name="Tatusov R.L."/>
            <person name="Slesarev A.I."/>
            <person name="Golyshin P.N."/>
        </authorList>
    </citation>
    <scope>NUCLEOTIDE SEQUENCE [LARGE SCALE GENOMIC DNA]</scope>
    <source>
        <strain evidence="4">Y</strain>
    </source>
</reference>
<dbReference type="AlphaFoldDB" id="A0A1V0N2Q1"/>
<organism evidence="3 4">
    <name type="scientific">Ferroplasma acidiphilum</name>
    <dbReference type="NCBI Taxonomy" id="74969"/>
    <lineage>
        <taxon>Archaea</taxon>
        <taxon>Methanobacteriati</taxon>
        <taxon>Thermoplasmatota</taxon>
        <taxon>Thermoplasmata</taxon>
        <taxon>Thermoplasmatales</taxon>
        <taxon>Ferroplasmaceae</taxon>
        <taxon>Ferroplasma</taxon>
    </lineage>
</organism>
<dbReference type="RefSeq" id="WP_081141613.1">
    <property type="nucleotide sequence ID" value="NZ_CP015363.1"/>
</dbReference>
<dbReference type="KEGG" id="fai:FAD_0454"/>
<evidence type="ECO:0000313" key="4">
    <source>
        <dbReference type="Proteomes" id="UP000192050"/>
    </source>
</evidence>
<keyword evidence="4" id="KW-1185">Reference proteome</keyword>
<dbReference type="EMBL" id="CP015363">
    <property type="protein sequence ID" value="ARD84369.1"/>
    <property type="molecule type" value="Genomic_DNA"/>
</dbReference>
<dbReference type="InterPro" id="IPR058496">
    <property type="entry name" value="DUF8183_N"/>
</dbReference>
<feature type="domain" description="DUF8183" evidence="2">
    <location>
        <begin position="6"/>
        <end position="137"/>
    </location>
</feature>
<proteinExistence type="predicted"/>
<dbReference type="Proteomes" id="UP000192050">
    <property type="component" value="Chromosome"/>
</dbReference>
<feature type="domain" description="DUF8183" evidence="1">
    <location>
        <begin position="138"/>
        <end position="202"/>
    </location>
</feature>
<evidence type="ECO:0000259" key="2">
    <source>
        <dbReference type="Pfam" id="PF26556"/>
    </source>
</evidence>
<sequence length="202" mass="22681">MVTLDDILKWLSSGTDNASSLIDLKWNIKKVGNYIALENNKIPFDILLYADDQKKSCSLIVRTGIETATIENQPRLTIYRTLLLLNQKVEMVKFMLDGINEEVVAREDFDLSVLTKDVLNTGLNTILAAFYLMVKALNMEDEFNSGVIERTAMMIKEMASAGKTKEEIKDYLVSSLGLNENDANKLISEVLSADSAPKNMYE</sequence>
<evidence type="ECO:0000313" key="3">
    <source>
        <dbReference type="EMBL" id="ARD84369.1"/>
    </source>
</evidence>